<dbReference type="OrthoDB" id="9148135at2"/>
<dbReference type="GO" id="GO:0003677">
    <property type="term" value="F:DNA binding"/>
    <property type="evidence" value="ECO:0007669"/>
    <property type="project" value="UniProtKB-KW"/>
</dbReference>
<dbReference type="Proteomes" id="UP000199503">
    <property type="component" value="Unassembled WGS sequence"/>
</dbReference>
<dbReference type="AlphaFoldDB" id="A0A1H9LXY6"/>
<proteinExistence type="predicted"/>
<dbReference type="RefSeq" id="WP_089917489.1">
    <property type="nucleotide sequence ID" value="NZ_FOFV01000006.1"/>
</dbReference>
<sequence length="365" mass="40076">MSTTLSTRTLNRTLLARQMLLERTDMPVVAAVEHLGGLQAQAPVPPYLALWARLEPFDVEALSKLILDRSLVRMTLWRGTLHLISADDVFLMRTALQPELNKWAKTVMPPATRVEVELDELARIARAFVDSEPRTVAEIGAHLQPHFPGIRARELSTQAQMLVPMVQVPPRGIWGVGGVPQNLAMATWLGRELPARAAVPELITRYLRAFGPATLADVQAWSRLTGLKAHAAGLDLVEYRNSDGKVLLDVPDGVIVSEDVPAPARLLPSFDNVLLGHADRRRIMSEDARARWGAVRNGVFPPTFLVDGFVHGTWNVVETKDTATLTIQPYFPASEEDMAGVVREAEAVLEVMAPGKEHVVTALSA</sequence>
<keyword evidence="1" id="KW-0238">DNA-binding</keyword>
<reference evidence="2" key="1">
    <citation type="submission" date="2016-10" db="EMBL/GenBank/DDBJ databases">
        <authorList>
            <person name="Varghese N."/>
            <person name="Submissions S."/>
        </authorList>
    </citation>
    <scope>NUCLEOTIDE SEQUENCE [LARGE SCALE GENOMIC DNA]</scope>
    <source>
        <strain evidence="2">DSM 44437</strain>
    </source>
</reference>
<dbReference type="STRING" id="65499.SAMN04488000_106332"/>
<dbReference type="EMBL" id="FOFV01000006">
    <property type="protein sequence ID" value="SER16280.1"/>
    <property type="molecule type" value="Genomic_DNA"/>
</dbReference>
<dbReference type="Pfam" id="PF06224">
    <property type="entry name" value="AlkZ-like"/>
    <property type="match status" value="1"/>
</dbReference>
<keyword evidence="2" id="KW-1185">Reference proteome</keyword>
<name>A0A1H9LXY6_9PSEU</name>
<dbReference type="InterPro" id="IPR009351">
    <property type="entry name" value="AlkZ-like"/>
</dbReference>
<organism evidence="1 2">
    <name type="scientific">Lentzea albida</name>
    <dbReference type="NCBI Taxonomy" id="65499"/>
    <lineage>
        <taxon>Bacteria</taxon>
        <taxon>Bacillati</taxon>
        <taxon>Actinomycetota</taxon>
        <taxon>Actinomycetes</taxon>
        <taxon>Pseudonocardiales</taxon>
        <taxon>Pseudonocardiaceae</taxon>
        <taxon>Lentzea</taxon>
    </lineage>
</organism>
<dbReference type="PANTHER" id="PTHR38479:SF2">
    <property type="entry name" value="WINGED HELIX DNA-BINDING DOMAIN-CONTAINING PROTEIN"/>
    <property type="match status" value="1"/>
</dbReference>
<dbReference type="PANTHER" id="PTHR38479">
    <property type="entry name" value="LMO0824 PROTEIN"/>
    <property type="match status" value="1"/>
</dbReference>
<protein>
    <submittedName>
        <fullName evidence="1">Winged helix DNA-binding domain-containing protein</fullName>
    </submittedName>
</protein>
<gene>
    <name evidence="1" type="ORF">SAMN04488000_106332</name>
</gene>
<evidence type="ECO:0000313" key="2">
    <source>
        <dbReference type="Proteomes" id="UP000199503"/>
    </source>
</evidence>
<accession>A0A1H9LXY6</accession>
<evidence type="ECO:0000313" key="1">
    <source>
        <dbReference type="EMBL" id="SER16280.1"/>
    </source>
</evidence>